<keyword evidence="2" id="KW-0812">Transmembrane</keyword>
<accession>A0ABD3PK72</accession>
<reference evidence="3 4" key="1">
    <citation type="submission" date="2024-10" db="EMBL/GenBank/DDBJ databases">
        <title>Updated reference genomes for cyclostephanoid diatoms.</title>
        <authorList>
            <person name="Roberts W.R."/>
            <person name="Alverson A.J."/>
        </authorList>
    </citation>
    <scope>NUCLEOTIDE SEQUENCE [LARGE SCALE GENOMIC DNA]</scope>
    <source>
        <strain evidence="3 4">AJA276-08</strain>
    </source>
</reference>
<feature type="region of interest" description="Disordered" evidence="1">
    <location>
        <begin position="124"/>
        <end position="165"/>
    </location>
</feature>
<keyword evidence="4" id="KW-1185">Reference proteome</keyword>
<keyword evidence="2" id="KW-0472">Membrane</keyword>
<name>A0ABD3PK72_9STRA</name>
<dbReference type="AlphaFoldDB" id="A0ABD3PK72"/>
<feature type="transmembrane region" description="Helical" evidence="2">
    <location>
        <begin position="18"/>
        <end position="40"/>
    </location>
</feature>
<evidence type="ECO:0000313" key="3">
    <source>
        <dbReference type="EMBL" id="KAL3788059.1"/>
    </source>
</evidence>
<evidence type="ECO:0000313" key="4">
    <source>
        <dbReference type="Proteomes" id="UP001530315"/>
    </source>
</evidence>
<evidence type="ECO:0000256" key="2">
    <source>
        <dbReference type="SAM" id="Phobius"/>
    </source>
</evidence>
<sequence length="226" mass="24239">MARLTFKLIYLVLVSMKFLLSLVLFSALTIAFMVFIICSFRLADLRRSIGAVSLSGGKPEVVAGSYANPALGEITSAVRGRGATSITSASASGKCGDAEFAKSLLGESPSTGIPCAKKGAPRVLSRCHGPRHKGSRPAHGRVARPRPWHGLHNENSAPISRLGPERVGCRADGDYRGGGRFREQLDGTRADITSRDIIMTPSRVRGGETLEDEILEVLVDSDCLRY</sequence>
<evidence type="ECO:0000256" key="1">
    <source>
        <dbReference type="SAM" id="MobiDB-lite"/>
    </source>
</evidence>
<dbReference type="Proteomes" id="UP001530315">
    <property type="component" value="Unassembled WGS sequence"/>
</dbReference>
<protein>
    <submittedName>
        <fullName evidence="3">Uncharacterized protein</fullName>
    </submittedName>
</protein>
<comment type="caution">
    <text evidence="3">The sequence shown here is derived from an EMBL/GenBank/DDBJ whole genome shotgun (WGS) entry which is preliminary data.</text>
</comment>
<keyword evidence="2" id="KW-1133">Transmembrane helix</keyword>
<proteinExistence type="predicted"/>
<dbReference type="EMBL" id="JALLAZ020000745">
    <property type="protein sequence ID" value="KAL3788059.1"/>
    <property type="molecule type" value="Genomic_DNA"/>
</dbReference>
<gene>
    <name evidence="3" type="ORF">ACHAW5_003219</name>
</gene>
<organism evidence="3 4">
    <name type="scientific">Stephanodiscus triporus</name>
    <dbReference type="NCBI Taxonomy" id="2934178"/>
    <lineage>
        <taxon>Eukaryota</taxon>
        <taxon>Sar</taxon>
        <taxon>Stramenopiles</taxon>
        <taxon>Ochrophyta</taxon>
        <taxon>Bacillariophyta</taxon>
        <taxon>Coscinodiscophyceae</taxon>
        <taxon>Thalassiosirophycidae</taxon>
        <taxon>Stephanodiscales</taxon>
        <taxon>Stephanodiscaceae</taxon>
        <taxon>Stephanodiscus</taxon>
    </lineage>
</organism>
<feature type="compositionally biased region" description="Basic residues" evidence="1">
    <location>
        <begin position="128"/>
        <end position="149"/>
    </location>
</feature>